<sequence length="673" mass="64281">MTFQRKLCSTSMLVAAWYASPAAADLHIHSASIVSTTLYIDGVEFTPPSSTIEPLIQLNGTTLSVLQVSDDHLEARLPSGFQMTPGVSYQLYVSSLGDPDRFGSLTTGEDLSKNSASLALVAPSGAKGATGATGATGAAGTRGATGATGAAGLKGATGATGATGAAGTRGATGATGAAGTRGGTGATGATGIAGARGATGATGAQGLQGIQGIQGIKGATGATGATGSIGATGSTGATGVVGPTGATGAFSSSYRGSFDAQMTYAAGDVVSHDGSAWVCAINGSCGVTPGSDAAWTLVVQKGATGPAGATGADSTVAGPTGATGAVGPAGATGATGTQGLAGPIGPQGLPGEPGPMGPRGPEGPQGLMGPVGPAGMAGPAGPVGATGAAGAQGVAGPVGPQGLPGEPGPMGPKGDQGLPGLQGQAGPQGAAGPAGATGATGATGPAGSGTSTLSGSGAPDNALGNNGDFYIDTSGKQLYGPKLNGAWPASGIALGGGGGDPTPMLQTSIAAANARTFNTGSSVAAPNWVSWGAPSRTMDPSIATFTTDAASNTFYSHFTVVMAGVYGFEMNLVCVGGASSGTYLFPIIDFNPLDPNGSADNANTQPTARAMFGAGAAGIQALPTSHRGRSRVSGTRYLEAGDKVYFRVQNFSTSFTCPVTTDGTTNLTITKLP</sequence>
<feature type="region of interest" description="Disordered" evidence="2">
    <location>
        <begin position="305"/>
        <end position="460"/>
    </location>
</feature>
<feature type="region of interest" description="Disordered" evidence="2">
    <location>
        <begin position="159"/>
        <end position="184"/>
    </location>
</feature>
<keyword evidence="3" id="KW-0732">Signal</keyword>
<dbReference type="PANTHER" id="PTHR37456">
    <property type="entry name" value="SI:CH211-266K2.1"/>
    <property type="match status" value="1"/>
</dbReference>
<dbReference type="PANTHER" id="PTHR37456:SF3">
    <property type="entry name" value="COLLAGEN ALPHA-1(XXV) CHAIN"/>
    <property type="match status" value="1"/>
</dbReference>
<reference evidence="4 5" key="1">
    <citation type="submission" date="2016-11" db="EMBL/GenBank/DDBJ databases">
        <authorList>
            <person name="Jaros S."/>
            <person name="Januszkiewicz K."/>
            <person name="Wedrychowicz H."/>
        </authorList>
    </citation>
    <scope>NUCLEOTIDE SEQUENCE [LARGE SCALE GENOMIC DNA]</scope>
    <source>
        <strain evidence="4 5">CGMCC 1.7049</strain>
    </source>
</reference>
<feature type="compositionally biased region" description="Low complexity" evidence="2">
    <location>
        <begin position="416"/>
        <end position="459"/>
    </location>
</feature>
<accession>A0A1M5SE79</accession>
<dbReference type="InterPro" id="IPR050938">
    <property type="entry name" value="Collagen_Structural_Proteins"/>
</dbReference>
<protein>
    <submittedName>
        <fullName evidence="4">Collagen triple helix repeat-containing protein</fullName>
    </submittedName>
</protein>
<feature type="signal peptide" evidence="3">
    <location>
        <begin position="1"/>
        <end position="24"/>
    </location>
</feature>
<dbReference type="AlphaFoldDB" id="A0A1M5SE79"/>
<feature type="compositionally biased region" description="Low complexity" evidence="2">
    <location>
        <begin position="305"/>
        <end position="350"/>
    </location>
</feature>
<dbReference type="EMBL" id="FQWZ01000012">
    <property type="protein sequence ID" value="SHH36233.1"/>
    <property type="molecule type" value="Genomic_DNA"/>
</dbReference>
<feature type="compositionally biased region" description="Low complexity" evidence="2">
    <location>
        <begin position="159"/>
        <end position="178"/>
    </location>
</feature>
<dbReference type="InterPro" id="IPR008160">
    <property type="entry name" value="Collagen"/>
</dbReference>
<keyword evidence="1" id="KW-0677">Repeat</keyword>
<organism evidence="4 5">
    <name type="scientific">Hydrocarboniphaga daqingensis</name>
    <dbReference type="NCBI Taxonomy" id="490188"/>
    <lineage>
        <taxon>Bacteria</taxon>
        <taxon>Pseudomonadati</taxon>
        <taxon>Pseudomonadota</taxon>
        <taxon>Gammaproteobacteria</taxon>
        <taxon>Nevskiales</taxon>
        <taxon>Nevskiaceae</taxon>
        <taxon>Hydrocarboniphaga</taxon>
    </lineage>
</organism>
<evidence type="ECO:0000256" key="1">
    <source>
        <dbReference type="ARBA" id="ARBA00022737"/>
    </source>
</evidence>
<evidence type="ECO:0000256" key="2">
    <source>
        <dbReference type="SAM" id="MobiDB-lite"/>
    </source>
</evidence>
<evidence type="ECO:0000256" key="3">
    <source>
        <dbReference type="SAM" id="SignalP"/>
    </source>
</evidence>
<dbReference type="Pfam" id="PF01391">
    <property type="entry name" value="Collagen"/>
    <property type="match status" value="3"/>
</dbReference>
<proteinExistence type="predicted"/>
<keyword evidence="5" id="KW-1185">Reference proteome</keyword>
<dbReference type="STRING" id="490188.SAMN04488068_0060"/>
<feature type="compositionally biased region" description="Low complexity" evidence="2">
    <location>
        <begin position="362"/>
        <end position="404"/>
    </location>
</feature>
<gene>
    <name evidence="4" type="ORF">SAMN04488068_0060</name>
</gene>
<dbReference type="Proteomes" id="UP000199758">
    <property type="component" value="Unassembled WGS sequence"/>
</dbReference>
<feature type="chain" id="PRO_5012160717" evidence="3">
    <location>
        <begin position="25"/>
        <end position="673"/>
    </location>
</feature>
<keyword evidence="4" id="KW-0176">Collagen</keyword>
<name>A0A1M5SE79_9GAMM</name>
<evidence type="ECO:0000313" key="4">
    <source>
        <dbReference type="EMBL" id="SHH36233.1"/>
    </source>
</evidence>
<evidence type="ECO:0000313" key="5">
    <source>
        <dbReference type="Proteomes" id="UP000199758"/>
    </source>
</evidence>
<dbReference type="RefSeq" id="WP_072899684.1">
    <property type="nucleotide sequence ID" value="NZ_FQWZ01000012.1"/>
</dbReference>